<sequence>MEIEVAVPGRGVHKVRLLTEFPVPFLLQVEGRP</sequence>
<protein>
    <submittedName>
        <fullName evidence="1">Uncharacterized protein</fullName>
    </submittedName>
</protein>
<dbReference type="EMBL" id="KI674174">
    <property type="protein sequence ID" value="ETL34960.1"/>
    <property type="molecule type" value="Genomic_DNA"/>
</dbReference>
<gene>
    <name evidence="1" type="ORF">L916_12863</name>
</gene>
<name>W2ILJ0_PHYNI</name>
<evidence type="ECO:0000313" key="1">
    <source>
        <dbReference type="EMBL" id="ETL34960.1"/>
    </source>
</evidence>
<proteinExistence type="predicted"/>
<dbReference type="AlphaFoldDB" id="W2ILJ0"/>
<organism evidence="1">
    <name type="scientific">Phytophthora nicotianae</name>
    <name type="common">Potato buckeye rot agent</name>
    <name type="synonym">Phytophthora parasitica</name>
    <dbReference type="NCBI Taxonomy" id="4792"/>
    <lineage>
        <taxon>Eukaryota</taxon>
        <taxon>Sar</taxon>
        <taxon>Stramenopiles</taxon>
        <taxon>Oomycota</taxon>
        <taxon>Peronosporomycetes</taxon>
        <taxon>Peronosporales</taxon>
        <taxon>Peronosporaceae</taxon>
        <taxon>Phytophthora</taxon>
    </lineage>
</organism>
<dbReference type="Proteomes" id="UP000053864">
    <property type="component" value="Unassembled WGS sequence"/>
</dbReference>
<accession>W2ILJ0</accession>
<reference evidence="1" key="1">
    <citation type="submission" date="2013-11" db="EMBL/GenBank/DDBJ databases">
        <title>The Genome Sequence of Phytophthora parasitica CJ05E6.</title>
        <authorList>
            <consortium name="The Broad Institute Genomics Platform"/>
            <person name="Russ C."/>
            <person name="Tyler B."/>
            <person name="Panabieres F."/>
            <person name="Shan W."/>
            <person name="Tripathy S."/>
            <person name="Grunwald N."/>
            <person name="Machado M."/>
            <person name="Johnson C.S."/>
            <person name="Arredondo F."/>
            <person name="Hong C."/>
            <person name="Coffey M."/>
            <person name="Young S.K."/>
            <person name="Zeng Q."/>
            <person name="Gargeya S."/>
            <person name="Fitzgerald M."/>
            <person name="Abouelleil A."/>
            <person name="Alvarado L."/>
            <person name="Chapman S.B."/>
            <person name="Gainer-Dewar J."/>
            <person name="Goldberg J."/>
            <person name="Griggs A."/>
            <person name="Gujja S."/>
            <person name="Hansen M."/>
            <person name="Howarth C."/>
            <person name="Imamovic A."/>
            <person name="Ireland A."/>
            <person name="Larimer J."/>
            <person name="McCowan C."/>
            <person name="Murphy C."/>
            <person name="Pearson M."/>
            <person name="Poon T.W."/>
            <person name="Priest M."/>
            <person name="Roberts A."/>
            <person name="Saif S."/>
            <person name="Shea T."/>
            <person name="Sykes S."/>
            <person name="Wortman J."/>
            <person name="Nusbaum C."/>
            <person name="Birren B."/>
        </authorList>
    </citation>
    <scope>NUCLEOTIDE SEQUENCE [LARGE SCALE GENOMIC DNA]</scope>
    <source>
        <strain evidence="1">CJ05E6</strain>
    </source>
</reference>